<keyword evidence="1" id="KW-1133">Transmembrane helix</keyword>
<accession>A0A644X6D5</accession>
<keyword evidence="1" id="KW-0472">Membrane</keyword>
<reference evidence="2" key="1">
    <citation type="submission" date="2019-08" db="EMBL/GenBank/DDBJ databases">
        <authorList>
            <person name="Kucharzyk K."/>
            <person name="Murdoch R.W."/>
            <person name="Higgins S."/>
            <person name="Loffler F."/>
        </authorList>
    </citation>
    <scope>NUCLEOTIDE SEQUENCE</scope>
</reference>
<sequence>MTETKKLKGLHGVMLGIGMAMSALQWFGIILWIVKGIWWPFVACLPLVVLLGVYVTRLYHQNTLYLCPECGKRFRPALKEMLWARHTPKTRKLTCVCCGKKGWCVETYGKIEGD</sequence>
<organism evidence="2">
    <name type="scientific">bioreactor metagenome</name>
    <dbReference type="NCBI Taxonomy" id="1076179"/>
    <lineage>
        <taxon>unclassified sequences</taxon>
        <taxon>metagenomes</taxon>
        <taxon>ecological metagenomes</taxon>
    </lineage>
</organism>
<proteinExistence type="predicted"/>
<dbReference type="EMBL" id="VSSQ01001822">
    <property type="protein sequence ID" value="MPM11378.1"/>
    <property type="molecule type" value="Genomic_DNA"/>
</dbReference>
<evidence type="ECO:0008006" key="3">
    <source>
        <dbReference type="Google" id="ProtNLM"/>
    </source>
</evidence>
<evidence type="ECO:0000313" key="2">
    <source>
        <dbReference type="EMBL" id="MPM11378.1"/>
    </source>
</evidence>
<feature type="transmembrane region" description="Helical" evidence="1">
    <location>
        <begin position="37"/>
        <end position="56"/>
    </location>
</feature>
<comment type="caution">
    <text evidence="2">The sequence shown here is derived from an EMBL/GenBank/DDBJ whole genome shotgun (WGS) entry which is preliminary data.</text>
</comment>
<dbReference type="AlphaFoldDB" id="A0A644X6D5"/>
<name>A0A644X6D5_9ZZZZ</name>
<evidence type="ECO:0000256" key="1">
    <source>
        <dbReference type="SAM" id="Phobius"/>
    </source>
</evidence>
<feature type="transmembrane region" description="Helical" evidence="1">
    <location>
        <begin position="12"/>
        <end position="31"/>
    </location>
</feature>
<gene>
    <name evidence="2" type="ORF">SDC9_57721</name>
</gene>
<keyword evidence="1" id="KW-0812">Transmembrane</keyword>
<protein>
    <recommendedName>
        <fullName evidence="3">C2H2-type domain-containing protein</fullName>
    </recommendedName>
</protein>